<sequence>MKPFIPVVRALILEDDRILLLKRSASSRTNPGLWELPGGKLLNGETLDEALKREVYEETGLIVSPIRVIGAFQQDFPFKVSVNIIFHVKVEDGILSLSDEHEAYKCVRIWEIGNLKVSPWLSDFKESLDGSKNII</sequence>
<comment type="cofactor">
    <cofactor evidence="1">
        <name>Mg(2+)</name>
        <dbReference type="ChEBI" id="CHEBI:18420"/>
    </cofactor>
</comment>
<dbReference type="SUPFAM" id="SSF55811">
    <property type="entry name" value="Nudix"/>
    <property type="match status" value="1"/>
</dbReference>
<dbReference type="InterPro" id="IPR015797">
    <property type="entry name" value="NUDIX_hydrolase-like_dom_sf"/>
</dbReference>
<feature type="domain" description="Nudix hydrolase" evidence="3">
    <location>
        <begin position="3"/>
        <end position="129"/>
    </location>
</feature>
<dbReference type="InterPro" id="IPR000086">
    <property type="entry name" value="NUDIX_hydrolase_dom"/>
</dbReference>
<dbReference type="GO" id="GO:0016787">
    <property type="term" value="F:hydrolase activity"/>
    <property type="evidence" value="ECO:0007669"/>
    <property type="project" value="UniProtKB-KW"/>
</dbReference>
<evidence type="ECO:0000313" key="4">
    <source>
        <dbReference type="EMBL" id="RAO79681.1"/>
    </source>
</evidence>
<accession>A0A328PEJ3</accession>
<keyword evidence="2" id="KW-0378">Hydrolase</keyword>
<comment type="caution">
    <text evidence="4">The sequence shown here is derived from an EMBL/GenBank/DDBJ whole genome shotgun (WGS) entry which is preliminary data.</text>
</comment>
<dbReference type="Pfam" id="PF00293">
    <property type="entry name" value="NUDIX"/>
    <property type="match status" value="1"/>
</dbReference>
<keyword evidence="5" id="KW-1185">Reference proteome</keyword>
<dbReference type="PROSITE" id="PS00893">
    <property type="entry name" value="NUDIX_BOX"/>
    <property type="match status" value="1"/>
</dbReference>
<evidence type="ECO:0000313" key="5">
    <source>
        <dbReference type="Proteomes" id="UP000249782"/>
    </source>
</evidence>
<dbReference type="PANTHER" id="PTHR43046:SF14">
    <property type="entry name" value="MUTT_NUDIX FAMILY PROTEIN"/>
    <property type="match status" value="1"/>
</dbReference>
<protein>
    <submittedName>
        <fullName evidence="4">DNA mismatch repair protein MutT</fullName>
    </submittedName>
</protein>
<dbReference type="EMBL" id="QLOE01000002">
    <property type="protein sequence ID" value="RAO79681.1"/>
    <property type="molecule type" value="Genomic_DNA"/>
</dbReference>
<evidence type="ECO:0000256" key="1">
    <source>
        <dbReference type="ARBA" id="ARBA00001946"/>
    </source>
</evidence>
<dbReference type="RefSeq" id="WP_112093512.1">
    <property type="nucleotide sequence ID" value="NZ_QLOE01000002.1"/>
</dbReference>
<organism evidence="4 5">
    <name type="scientific">Methanothermobacter tenebrarum</name>
    <dbReference type="NCBI Taxonomy" id="680118"/>
    <lineage>
        <taxon>Archaea</taxon>
        <taxon>Methanobacteriati</taxon>
        <taxon>Methanobacteriota</taxon>
        <taxon>Methanomada group</taxon>
        <taxon>Methanobacteria</taxon>
        <taxon>Methanobacteriales</taxon>
        <taxon>Methanobacteriaceae</taxon>
        <taxon>Methanothermobacter</taxon>
    </lineage>
</organism>
<evidence type="ECO:0000256" key="2">
    <source>
        <dbReference type="ARBA" id="ARBA00022801"/>
    </source>
</evidence>
<dbReference type="OrthoDB" id="25379at2157"/>
<dbReference type="Gene3D" id="3.90.79.10">
    <property type="entry name" value="Nucleoside Triphosphate Pyrophosphohydrolase"/>
    <property type="match status" value="1"/>
</dbReference>
<dbReference type="InterPro" id="IPR020476">
    <property type="entry name" value="Nudix_hydrolase"/>
</dbReference>
<dbReference type="PROSITE" id="PS51462">
    <property type="entry name" value="NUDIX"/>
    <property type="match status" value="1"/>
</dbReference>
<evidence type="ECO:0000259" key="3">
    <source>
        <dbReference type="PROSITE" id="PS51462"/>
    </source>
</evidence>
<dbReference type="PRINTS" id="PR00502">
    <property type="entry name" value="NUDIXFAMILY"/>
</dbReference>
<name>A0A328PEJ3_9EURY</name>
<proteinExistence type="predicted"/>
<dbReference type="Proteomes" id="UP000249782">
    <property type="component" value="Unassembled WGS sequence"/>
</dbReference>
<dbReference type="AlphaFoldDB" id="A0A328PEJ3"/>
<dbReference type="PANTHER" id="PTHR43046">
    <property type="entry name" value="GDP-MANNOSE MANNOSYL HYDROLASE"/>
    <property type="match status" value="1"/>
</dbReference>
<gene>
    <name evidence="4" type="ORF">DPC56_02665</name>
</gene>
<reference evidence="4 5" key="1">
    <citation type="submission" date="2018-06" db="EMBL/GenBank/DDBJ databases">
        <title>Draft genome sequence of hyperthermophilic methanogen Methanothermobacter tenebrarum sp. MCM-B 1447.</title>
        <authorList>
            <person name="Pore S.D."/>
            <person name="Dagar S."/>
            <person name="Dhakephalkar P.K."/>
        </authorList>
    </citation>
    <scope>NUCLEOTIDE SEQUENCE [LARGE SCALE GENOMIC DNA]</scope>
    <source>
        <strain evidence="4 5">MCM B 1447</strain>
    </source>
</reference>
<dbReference type="InterPro" id="IPR020084">
    <property type="entry name" value="NUDIX_hydrolase_CS"/>
</dbReference>